<proteinExistence type="predicted"/>
<accession>A0A8T0GIX2</accession>
<organism evidence="1 2">
    <name type="scientific">Ceratodon purpureus</name>
    <name type="common">Fire moss</name>
    <name type="synonym">Dicranum purpureum</name>
    <dbReference type="NCBI Taxonomy" id="3225"/>
    <lineage>
        <taxon>Eukaryota</taxon>
        <taxon>Viridiplantae</taxon>
        <taxon>Streptophyta</taxon>
        <taxon>Embryophyta</taxon>
        <taxon>Bryophyta</taxon>
        <taxon>Bryophytina</taxon>
        <taxon>Bryopsida</taxon>
        <taxon>Dicranidae</taxon>
        <taxon>Pseudoditrichales</taxon>
        <taxon>Ditrichaceae</taxon>
        <taxon>Ceratodon</taxon>
    </lineage>
</organism>
<name>A0A8T0GIX2_CERPU</name>
<evidence type="ECO:0000313" key="2">
    <source>
        <dbReference type="Proteomes" id="UP000822688"/>
    </source>
</evidence>
<sequence length="135" mass="14830">MLPLFLNGLPVGLQNVLIQLSLIDNFLTFTLVFRRTPTFLSGISPLGCPSCRAFHSAPVHLGACDLIFYIVGAFGPMLYHRLNACRVVLCGTGGGRWRACIRGRNCRCLVWRRVLKGSGENGALRQERVVPCGRG</sequence>
<comment type="caution">
    <text evidence="1">The sequence shown here is derived from an EMBL/GenBank/DDBJ whole genome shotgun (WGS) entry which is preliminary data.</text>
</comment>
<dbReference type="EMBL" id="CM026432">
    <property type="protein sequence ID" value="KAG0557082.1"/>
    <property type="molecule type" value="Genomic_DNA"/>
</dbReference>
<keyword evidence="2" id="KW-1185">Reference proteome</keyword>
<dbReference type="Proteomes" id="UP000822688">
    <property type="component" value="Chromosome 11"/>
</dbReference>
<dbReference type="AlphaFoldDB" id="A0A8T0GIX2"/>
<protein>
    <submittedName>
        <fullName evidence="1">Uncharacterized protein</fullName>
    </submittedName>
</protein>
<gene>
    <name evidence="1" type="ORF">KC19_11G100800</name>
</gene>
<evidence type="ECO:0000313" key="1">
    <source>
        <dbReference type="EMBL" id="KAG0557082.1"/>
    </source>
</evidence>
<reference evidence="1 2" key="1">
    <citation type="submission" date="2020-06" db="EMBL/GenBank/DDBJ databases">
        <title>WGS assembly of Ceratodon purpureus strain R40.</title>
        <authorList>
            <person name="Carey S.B."/>
            <person name="Jenkins J."/>
            <person name="Shu S."/>
            <person name="Lovell J.T."/>
            <person name="Sreedasyam A."/>
            <person name="Maumus F."/>
            <person name="Tiley G.P."/>
            <person name="Fernandez-Pozo N."/>
            <person name="Barry K."/>
            <person name="Chen C."/>
            <person name="Wang M."/>
            <person name="Lipzen A."/>
            <person name="Daum C."/>
            <person name="Saski C.A."/>
            <person name="Payton A.C."/>
            <person name="Mcbreen J.C."/>
            <person name="Conrad R.E."/>
            <person name="Kollar L.M."/>
            <person name="Olsson S."/>
            <person name="Huttunen S."/>
            <person name="Landis J.B."/>
            <person name="Wickett N.J."/>
            <person name="Johnson M.G."/>
            <person name="Rensing S.A."/>
            <person name="Grimwood J."/>
            <person name="Schmutz J."/>
            <person name="Mcdaniel S.F."/>
        </authorList>
    </citation>
    <scope>NUCLEOTIDE SEQUENCE [LARGE SCALE GENOMIC DNA]</scope>
    <source>
        <strain evidence="1 2">R40</strain>
    </source>
</reference>